<protein>
    <submittedName>
        <fullName evidence="1">Uncharacterized protein</fullName>
    </submittedName>
</protein>
<dbReference type="AlphaFoldDB" id="A0A9Q0K5K5"/>
<accession>A0A9Q0K5K5</accession>
<sequence length="142" mass="16644">MKKDKNKGHEDRDSINRHLAYVFFFNFSFSLCRKLIPQVWNFKEGSRLFISALQLRQEHVGFCNKNVNTETAPYRKQIEESSGFLPLLCSSFLKGITGFQNCFFNSIWRKIENSQIGRGKRLVALNPFQRLTSLLFFHPFSV</sequence>
<keyword evidence="2" id="KW-1185">Reference proteome</keyword>
<proteinExistence type="predicted"/>
<organism evidence="1 2">
    <name type="scientific">Protea cynaroides</name>
    <dbReference type="NCBI Taxonomy" id="273540"/>
    <lineage>
        <taxon>Eukaryota</taxon>
        <taxon>Viridiplantae</taxon>
        <taxon>Streptophyta</taxon>
        <taxon>Embryophyta</taxon>
        <taxon>Tracheophyta</taxon>
        <taxon>Spermatophyta</taxon>
        <taxon>Magnoliopsida</taxon>
        <taxon>Proteales</taxon>
        <taxon>Proteaceae</taxon>
        <taxon>Protea</taxon>
    </lineage>
</organism>
<comment type="caution">
    <text evidence="1">The sequence shown here is derived from an EMBL/GenBank/DDBJ whole genome shotgun (WGS) entry which is preliminary data.</text>
</comment>
<gene>
    <name evidence="1" type="ORF">NE237_016518</name>
</gene>
<dbReference type="Proteomes" id="UP001141806">
    <property type="component" value="Unassembled WGS sequence"/>
</dbReference>
<dbReference type="EMBL" id="JAMYWD010000007">
    <property type="protein sequence ID" value="KAJ4964669.1"/>
    <property type="molecule type" value="Genomic_DNA"/>
</dbReference>
<evidence type="ECO:0000313" key="2">
    <source>
        <dbReference type="Proteomes" id="UP001141806"/>
    </source>
</evidence>
<name>A0A9Q0K5K5_9MAGN</name>
<evidence type="ECO:0000313" key="1">
    <source>
        <dbReference type="EMBL" id="KAJ4964669.1"/>
    </source>
</evidence>
<reference evidence="1" key="1">
    <citation type="journal article" date="2023" name="Plant J.">
        <title>The genome of the king protea, Protea cynaroides.</title>
        <authorList>
            <person name="Chang J."/>
            <person name="Duong T.A."/>
            <person name="Schoeman C."/>
            <person name="Ma X."/>
            <person name="Roodt D."/>
            <person name="Barker N."/>
            <person name="Li Z."/>
            <person name="Van de Peer Y."/>
            <person name="Mizrachi E."/>
        </authorList>
    </citation>
    <scope>NUCLEOTIDE SEQUENCE</scope>
    <source>
        <tissue evidence="1">Young leaves</tissue>
    </source>
</reference>